<dbReference type="EMBL" id="JAPFRD010000005">
    <property type="protein sequence ID" value="MCW8107611.1"/>
    <property type="molecule type" value="Genomic_DNA"/>
</dbReference>
<accession>A0ABT3P6A5</accession>
<sequence length="379" mass="43921">MKTVEGPLVSVIVPNYNHADYLEERLRSIQSQTYKNLEIILLDDASNDNSIEILNKFAHSESRVKKCIFNTVNSGQVNSQWLTGINSANGDFIWIAESDDSSSSDFLGTLLSELQQSAECGLIYCDSNVINERGTILRRYDFSSPKYKSIWNNDFSMNGREFISNFLIHRNVIPNVSGVLFRADLLRDKINQNKLRYCADWFLYINILLSSNVKYLNKPLNYFRKHDFTTRNHNISTYRRELKEKIYILRYLLNIFDDTETGNIKRSLSFFFSNRHKYRRISRAISSIRQHKQIACRIILYGVNDISECLTKDLVNLASRIFIVDTYKCDGELSGVSVRNIQHFDFKSDDYVVLCTLSHHAEMRNTLDSIGFNGTIINV</sequence>
<dbReference type="Pfam" id="PF00535">
    <property type="entry name" value="Glycos_transf_2"/>
    <property type="match status" value="1"/>
</dbReference>
<name>A0ABT3P6A5_9ALTE</name>
<keyword evidence="5" id="KW-1185">Reference proteome</keyword>
<dbReference type="InterPro" id="IPR001173">
    <property type="entry name" value="Glyco_trans_2-like"/>
</dbReference>
<evidence type="ECO:0000313" key="4">
    <source>
        <dbReference type="EMBL" id="MCW8107611.1"/>
    </source>
</evidence>
<dbReference type="PANTHER" id="PTHR22916">
    <property type="entry name" value="GLYCOSYLTRANSFERASE"/>
    <property type="match status" value="1"/>
</dbReference>
<keyword evidence="2 4" id="KW-0808">Transferase</keyword>
<evidence type="ECO:0000259" key="3">
    <source>
        <dbReference type="Pfam" id="PF00535"/>
    </source>
</evidence>
<evidence type="ECO:0000313" key="5">
    <source>
        <dbReference type="Proteomes" id="UP001142810"/>
    </source>
</evidence>
<gene>
    <name evidence="4" type="ORF">OPS25_03710</name>
</gene>
<evidence type="ECO:0000256" key="2">
    <source>
        <dbReference type="ARBA" id="ARBA00022679"/>
    </source>
</evidence>
<evidence type="ECO:0000256" key="1">
    <source>
        <dbReference type="ARBA" id="ARBA00022676"/>
    </source>
</evidence>
<dbReference type="RefSeq" id="WP_265616318.1">
    <property type="nucleotide sequence ID" value="NZ_JAPFRD010000005.1"/>
</dbReference>
<dbReference type="Proteomes" id="UP001142810">
    <property type="component" value="Unassembled WGS sequence"/>
</dbReference>
<dbReference type="EC" id="2.4.-.-" evidence="4"/>
<feature type="domain" description="Glycosyltransferase 2-like" evidence="3">
    <location>
        <begin position="10"/>
        <end position="171"/>
    </location>
</feature>
<dbReference type="SUPFAM" id="SSF53448">
    <property type="entry name" value="Nucleotide-diphospho-sugar transferases"/>
    <property type="match status" value="1"/>
</dbReference>
<proteinExistence type="predicted"/>
<protein>
    <submittedName>
        <fullName evidence="4">Glycosyltransferase</fullName>
        <ecNumber evidence="4">2.4.-.-</ecNumber>
    </submittedName>
</protein>
<keyword evidence="1 4" id="KW-0328">Glycosyltransferase</keyword>
<dbReference type="GO" id="GO:0016757">
    <property type="term" value="F:glycosyltransferase activity"/>
    <property type="evidence" value="ECO:0007669"/>
    <property type="project" value="UniProtKB-KW"/>
</dbReference>
<dbReference type="PANTHER" id="PTHR22916:SF51">
    <property type="entry name" value="GLYCOSYLTRANSFERASE EPSH-RELATED"/>
    <property type="match status" value="1"/>
</dbReference>
<dbReference type="Gene3D" id="3.90.550.10">
    <property type="entry name" value="Spore Coat Polysaccharide Biosynthesis Protein SpsA, Chain A"/>
    <property type="match status" value="1"/>
</dbReference>
<comment type="caution">
    <text evidence="4">The sequence shown here is derived from an EMBL/GenBank/DDBJ whole genome shotgun (WGS) entry which is preliminary data.</text>
</comment>
<dbReference type="InterPro" id="IPR029044">
    <property type="entry name" value="Nucleotide-diphossugar_trans"/>
</dbReference>
<reference evidence="4" key="1">
    <citation type="submission" date="2022-11" db="EMBL/GenBank/DDBJ databases">
        <title>Alteromonas sp. nov., isolated from sea water of the Qingdao.</title>
        <authorList>
            <person name="Wang Q."/>
        </authorList>
    </citation>
    <scope>NUCLEOTIDE SEQUENCE</scope>
    <source>
        <strain evidence="4">ASW11-7</strain>
    </source>
</reference>
<organism evidence="4 5">
    <name type="scientific">Alteromonas aquimaris</name>
    <dbReference type="NCBI Taxonomy" id="2998417"/>
    <lineage>
        <taxon>Bacteria</taxon>
        <taxon>Pseudomonadati</taxon>
        <taxon>Pseudomonadota</taxon>
        <taxon>Gammaproteobacteria</taxon>
        <taxon>Alteromonadales</taxon>
        <taxon>Alteromonadaceae</taxon>
        <taxon>Alteromonas/Salinimonas group</taxon>
        <taxon>Alteromonas</taxon>
    </lineage>
</organism>